<dbReference type="AlphaFoldDB" id="A0A6C0K2Q3"/>
<sequence length="36" mass="4479">METHFILSSFFLQWDTLFKSTHPIMERVVLKKKNYY</sequence>
<dbReference type="EMBL" id="MN740791">
    <property type="protein sequence ID" value="QHU11843.1"/>
    <property type="molecule type" value="Genomic_DNA"/>
</dbReference>
<proteinExistence type="predicted"/>
<organism evidence="1">
    <name type="scientific">viral metagenome</name>
    <dbReference type="NCBI Taxonomy" id="1070528"/>
    <lineage>
        <taxon>unclassified sequences</taxon>
        <taxon>metagenomes</taxon>
        <taxon>organismal metagenomes</taxon>
    </lineage>
</organism>
<protein>
    <submittedName>
        <fullName evidence="1">Uncharacterized protein</fullName>
    </submittedName>
</protein>
<name>A0A6C0K2Q3_9ZZZZ</name>
<evidence type="ECO:0000313" key="1">
    <source>
        <dbReference type="EMBL" id="QHU11843.1"/>
    </source>
</evidence>
<reference evidence="1" key="1">
    <citation type="journal article" date="2020" name="Nature">
        <title>Giant virus diversity and host interactions through global metagenomics.</title>
        <authorList>
            <person name="Schulz F."/>
            <person name="Roux S."/>
            <person name="Paez-Espino D."/>
            <person name="Jungbluth S."/>
            <person name="Walsh D.A."/>
            <person name="Denef V.J."/>
            <person name="McMahon K.D."/>
            <person name="Konstantinidis K.T."/>
            <person name="Eloe-Fadrosh E.A."/>
            <person name="Kyrpides N.C."/>
            <person name="Woyke T."/>
        </authorList>
    </citation>
    <scope>NUCLEOTIDE SEQUENCE</scope>
    <source>
        <strain evidence="1">GVMAG-S-1101169-75</strain>
    </source>
</reference>
<accession>A0A6C0K2Q3</accession>